<dbReference type="GO" id="GO:0006355">
    <property type="term" value="P:regulation of DNA-templated transcription"/>
    <property type="evidence" value="ECO:0007669"/>
    <property type="project" value="InterPro"/>
</dbReference>
<evidence type="ECO:0000256" key="4">
    <source>
        <dbReference type="ARBA" id="ARBA00022853"/>
    </source>
</evidence>
<evidence type="ECO:0000259" key="9">
    <source>
        <dbReference type="SMART" id="SM00298"/>
    </source>
</evidence>
<evidence type="ECO:0000256" key="7">
    <source>
        <dbReference type="ARBA" id="ARBA00023242"/>
    </source>
</evidence>
<dbReference type="SUPFAM" id="SSF54160">
    <property type="entry name" value="Chromo domain-like"/>
    <property type="match status" value="1"/>
</dbReference>
<dbReference type="InterPro" id="IPR026541">
    <property type="entry name" value="MRG_dom"/>
</dbReference>
<dbReference type="InterPro" id="IPR000953">
    <property type="entry name" value="Chromo/chromo_shadow_dom"/>
</dbReference>
<dbReference type="Pfam" id="PF05712">
    <property type="entry name" value="MRG"/>
    <property type="match status" value="1"/>
</dbReference>
<dbReference type="EMBL" id="LT598452">
    <property type="protein sequence ID" value="SCV00701.1"/>
    <property type="molecule type" value="Genomic_DNA"/>
</dbReference>
<dbReference type="Proteomes" id="UP000189911">
    <property type="component" value="Chromosome F"/>
</dbReference>
<dbReference type="Gene3D" id="2.30.30.140">
    <property type="match status" value="1"/>
</dbReference>
<feature type="domain" description="Chromo" evidence="9">
    <location>
        <begin position="17"/>
        <end position="85"/>
    </location>
</feature>
<comment type="similarity">
    <text evidence="2">Belongs to the MRG family.</text>
</comment>
<dbReference type="SMART" id="SM00298">
    <property type="entry name" value="CHROMO"/>
    <property type="match status" value="1"/>
</dbReference>
<name>A0A1G4K9D9_9SACH</name>
<dbReference type="InterPro" id="IPR053820">
    <property type="entry name" value="MSL3_chromo-like"/>
</dbReference>
<dbReference type="GO" id="GO:0032221">
    <property type="term" value="C:Rpd3S complex"/>
    <property type="evidence" value="ECO:0007669"/>
    <property type="project" value="TreeGrafter"/>
</dbReference>
<proteinExistence type="inferred from homology"/>
<dbReference type="AlphaFoldDB" id="A0A1G4K9D9"/>
<dbReference type="InterPro" id="IPR038217">
    <property type="entry name" value="MRG_C_sf"/>
</dbReference>
<dbReference type="GO" id="GO:0035267">
    <property type="term" value="C:NuA4 histone acetyltransferase complex"/>
    <property type="evidence" value="ECO:0007669"/>
    <property type="project" value="TreeGrafter"/>
</dbReference>
<comment type="subcellular location">
    <subcellularLocation>
        <location evidence="1">Nucleus</location>
    </subcellularLocation>
</comment>
<dbReference type="GO" id="GO:0006338">
    <property type="term" value="P:chromatin remodeling"/>
    <property type="evidence" value="ECO:0007669"/>
    <property type="project" value="UniProtKB-ARBA"/>
</dbReference>
<evidence type="ECO:0000256" key="5">
    <source>
        <dbReference type="ARBA" id="ARBA00023015"/>
    </source>
</evidence>
<keyword evidence="6" id="KW-0804">Transcription</keyword>
<keyword evidence="11" id="KW-1185">Reference proteome</keyword>
<reference evidence="11" key="1">
    <citation type="submission" date="2016-03" db="EMBL/GenBank/DDBJ databases">
        <authorList>
            <person name="Devillers Hugo."/>
        </authorList>
    </citation>
    <scope>NUCLEOTIDE SEQUENCE [LARGE SCALE GENOMIC DNA]</scope>
</reference>
<dbReference type="PANTHER" id="PTHR10880">
    <property type="entry name" value="MORTALITY FACTOR 4-LIKE PROTEIN"/>
    <property type="match status" value="1"/>
</dbReference>
<evidence type="ECO:0000256" key="8">
    <source>
        <dbReference type="SAM" id="MobiDB-lite"/>
    </source>
</evidence>
<evidence type="ECO:0000313" key="11">
    <source>
        <dbReference type="Proteomes" id="UP000189911"/>
    </source>
</evidence>
<accession>A0A1G4K9D9</accession>
<dbReference type="PROSITE" id="PS51640">
    <property type="entry name" value="MRG"/>
    <property type="match status" value="1"/>
</dbReference>
<evidence type="ECO:0000256" key="3">
    <source>
        <dbReference type="ARBA" id="ARBA00018505"/>
    </source>
</evidence>
<organism evidence="10 11">
    <name type="scientific">Lachancea nothofagi CBS 11611</name>
    <dbReference type="NCBI Taxonomy" id="1266666"/>
    <lineage>
        <taxon>Eukaryota</taxon>
        <taxon>Fungi</taxon>
        <taxon>Dikarya</taxon>
        <taxon>Ascomycota</taxon>
        <taxon>Saccharomycotina</taxon>
        <taxon>Saccharomycetes</taxon>
        <taxon>Saccharomycetales</taxon>
        <taxon>Saccharomycetaceae</taxon>
        <taxon>Lachancea</taxon>
    </lineage>
</organism>
<dbReference type="InterPro" id="IPR008676">
    <property type="entry name" value="MRG"/>
</dbReference>
<dbReference type="PIRSF" id="PIRSF038133">
    <property type="entry name" value="HAT_Nua4_EAF3/MRG15"/>
    <property type="match status" value="1"/>
</dbReference>
<sequence>MPLAVEDKCLAFHGPLLYAAKVLKVHDPVSPEKTADDEVPANLKDQECFYIHYRGWKSSWDEWVGPERLREYTDENLEYKKQLVQQAKENRQAKKKVPAKVRKTEPRKRKTATANIDETGHAVHQGPRIVVHISQALKAVLVDDWERITKDKKLVSLPCKPTVAKLLQDYYQSASTHEISPVAQSHLQEYCDGLKLYFDHSLSAILLYRYERLQYAEHVEEPPSSVYGAIHLLRLLSSLPELVSLTSMDESGCDVVVQQTDRFLKWLVEKHELFENGIYVNTSSQYEGMALGM</sequence>
<feature type="region of interest" description="Disordered" evidence="8">
    <location>
        <begin position="88"/>
        <end position="112"/>
    </location>
</feature>
<feature type="compositionally biased region" description="Basic residues" evidence="8">
    <location>
        <begin position="93"/>
        <end position="111"/>
    </location>
</feature>
<evidence type="ECO:0000256" key="2">
    <source>
        <dbReference type="ARBA" id="ARBA00009093"/>
    </source>
</evidence>
<evidence type="ECO:0000256" key="6">
    <source>
        <dbReference type="ARBA" id="ARBA00023163"/>
    </source>
</evidence>
<dbReference type="Gene3D" id="1.10.274.30">
    <property type="entry name" value="MRG domain"/>
    <property type="match status" value="1"/>
</dbReference>
<evidence type="ECO:0000256" key="1">
    <source>
        <dbReference type="ARBA" id="ARBA00004123"/>
    </source>
</evidence>
<gene>
    <name evidence="10" type="ORF">LANO_0F08174G</name>
</gene>
<keyword evidence="7" id="KW-0539">Nucleus</keyword>
<dbReference type="OrthoDB" id="124855at2759"/>
<dbReference type="Pfam" id="PF22732">
    <property type="entry name" value="MSL3_chromo-like"/>
    <property type="match status" value="1"/>
</dbReference>
<keyword evidence="5" id="KW-0805">Transcription regulation</keyword>
<dbReference type="InterPro" id="IPR016197">
    <property type="entry name" value="Chromo-like_dom_sf"/>
</dbReference>
<protein>
    <recommendedName>
        <fullName evidence="3">Chromatin modification-related protein EAF3</fullName>
    </recommendedName>
</protein>
<evidence type="ECO:0000313" key="10">
    <source>
        <dbReference type="EMBL" id="SCV00701.1"/>
    </source>
</evidence>
<keyword evidence="4" id="KW-0156">Chromatin regulator</keyword>
<dbReference type="PANTHER" id="PTHR10880:SF15">
    <property type="entry name" value="MSL COMPLEX SUBUNIT 3"/>
    <property type="match status" value="1"/>
</dbReference>